<comment type="caution">
    <text evidence="2">The sequence shown here is derived from an EMBL/GenBank/DDBJ whole genome shotgun (WGS) entry which is preliminary data.</text>
</comment>
<sequence>MEVKLTPAALRAVPRLYWGLGALLLLNLAVLAWIYGGLNDAIDQRQAALAQWQARNGATQAEVARLGRDLTSLADLTRAFQAVAGPDGQGFPDRVALVRQLDQLRQRHRLAGLSYRLSPERAAPVAGTAYDMVDLPAEIGVEGFLDTDILAFWHDLATAFPAVVRIATADLTRIGSEDRAHRPALDAAFLSALRGGQAPPLVGSRIMLHFYFVRRREAGRGER</sequence>
<gene>
    <name evidence="2" type="ORF">GALL_289620</name>
</gene>
<dbReference type="EMBL" id="MLJW01000342">
    <property type="protein sequence ID" value="OIQ89141.1"/>
    <property type="molecule type" value="Genomic_DNA"/>
</dbReference>
<evidence type="ECO:0000256" key="1">
    <source>
        <dbReference type="SAM" id="Phobius"/>
    </source>
</evidence>
<reference evidence="2" key="1">
    <citation type="submission" date="2016-10" db="EMBL/GenBank/DDBJ databases">
        <title>Sequence of Gallionella enrichment culture.</title>
        <authorList>
            <person name="Poehlein A."/>
            <person name="Muehling M."/>
            <person name="Daniel R."/>
        </authorList>
    </citation>
    <scope>NUCLEOTIDE SEQUENCE</scope>
</reference>
<feature type="transmembrane region" description="Helical" evidence="1">
    <location>
        <begin position="16"/>
        <end position="36"/>
    </location>
</feature>
<accession>A0A1J5RLX9</accession>
<proteinExistence type="predicted"/>
<keyword evidence="1" id="KW-1133">Transmembrane helix</keyword>
<keyword evidence="1" id="KW-0812">Transmembrane</keyword>
<organism evidence="2">
    <name type="scientific">mine drainage metagenome</name>
    <dbReference type="NCBI Taxonomy" id="410659"/>
    <lineage>
        <taxon>unclassified sequences</taxon>
        <taxon>metagenomes</taxon>
        <taxon>ecological metagenomes</taxon>
    </lineage>
</organism>
<keyword evidence="1" id="KW-0472">Membrane</keyword>
<protein>
    <submittedName>
        <fullName evidence="2">Uncharacterized protein</fullName>
    </submittedName>
</protein>
<name>A0A1J5RLX9_9ZZZZ</name>
<dbReference type="AlphaFoldDB" id="A0A1J5RLX9"/>
<evidence type="ECO:0000313" key="2">
    <source>
        <dbReference type="EMBL" id="OIQ89141.1"/>
    </source>
</evidence>